<dbReference type="SUPFAM" id="SSF56784">
    <property type="entry name" value="HAD-like"/>
    <property type="match status" value="1"/>
</dbReference>
<dbReference type="InterPro" id="IPR036412">
    <property type="entry name" value="HAD-like_sf"/>
</dbReference>
<dbReference type="EMBL" id="JBHUHT010000028">
    <property type="protein sequence ID" value="MFD2097698.1"/>
    <property type="molecule type" value="Genomic_DNA"/>
</dbReference>
<dbReference type="GO" id="GO:0016787">
    <property type="term" value="F:hydrolase activity"/>
    <property type="evidence" value="ECO:0007669"/>
    <property type="project" value="UniProtKB-KW"/>
</dbReference>
<dbReference type="InterPro" id="IPR051540">
    <property type="entry name" value="S-2-haloacid_dehalogenase"/>
</dbReference>
<dbReference type="PANTHER" id="PTHR43316">
    <property type="entry name" value="HYDROLASE, HALOACID DELAHOGENASE-RELATED"/>
    <property type="match status" value="1"/>
</dbReference>
<organism evidence="2 3">
    <name type="scientific">Corallincola platygyrae</name>
    <dbReference type="NCBI Taxonomy" id="1193278"/>
    <lineage>
        <taxon>Bacteria</taxon>
        <taxon>Pseudomonadati</taxon>
        <taxon>Pseudomonadota</taxon>
        <taxon>Gammaproteobacteria</taxon>
        <taxon>Alteromonadales</taxon>
        <taxon>Psychromonadaceae</taxon>
        <taxon>Corallincola</taxon>
    </lineage>
</organism>
<reference evidence="3" key="1">
    <citation type="journal article" date="2019" name="Int. J. Syst. Evol. Microbiol.">
        <title>The Global Catalogue of Microorganisms (GCM) 10K type strain sequencing project: providing services to taxonomists for standard genome sequencing and annotation.</title>
        <authorList>
            <consortium name="The Broad Institute Genomics Platform"/>
            <consortium name="The Broad Institute Genome Sequencing Center for Infectious Disease"/>
            <person name="Wu L."/>
            <person name="Ma J."/>
        </authorList>
    </citation>
    <scope>NUCLEOTIDE SEQUENCE [LARGE SCALE GENOMIC DNA]</scope>
    <source>
        <strain evidence="3">CGMCC 1.10992</strain>
    </source>
</reference>
<evidence type="ECO:0000313" key="2">
    <source>
        <dbReference type="EMBL" id="MFD2097698.1"/>
    </source>
</evidence>
<keyword evidence="1 2" id="KW-0378">Hydrolase</keyword>
<keyword evidence="3" id="KW-1185">Reference proteome</keyword>
<evidence type="ECO:0000313" key="3">
    <source>
        <dbReference type="Proteomes" id="UP001597380"/>
    </source>
</evidence>
<dbReference type="EC" id="3.1.3.-" evidence="2"/>
<dbReference type="RefSeq" id="WP_345341886.1">
    <property type="nucleotide sequence ID" value="NZ_BAABLI010000032.1"/>
</dbReference>
<accession>A0ABW4XRH5</accession>
<dbReference type="Gene3D" id="3.40.50.1000">
    <property type="entry name" value="HAD superfamily/HAD-like"/>
    <property type="match status" value="1"/>
</dbReference>
<proteinExistence type="predicted"/>
<dbReference type="Pfam" id="PF00702">
    <property type="entry name" value="Hydrolase"/>
    <property type="match status" value="1"/>
</dbReference>
<dbReference type="InterPro" id="IPR023214">
    <property type="entry name" value="HAD_sf"/>
</dbReference>
<protein>
    <submittedName>
        <fullName evidence="2">HAD family hydrolase</fullName>
        <ecNumber evidence="2">3.1.3.-</ecNumber>
    </submittedName>
</protein>
<name>A0ABW4XRH5_9GAMM</name>
<dbReference type="Proteomes" id="UP001597380">
    <property type="component" value="Unassembled WGS sequence"/>
</dbReference>
<sequence>MATKPIYLFDWGDTLMVDIPGQPGKMCDWPEVIACPDAATTLAQLSQQADLYIATNAAESTPDDIEHAFSRVDLARYISGYFCFTNIGARKGQPEFLQRIIEQLDAAPEQIIYVGDSLDKDVLPALAAGLNVVWLNGDNLIDTPKNVRRIKSLAEL</sequence>
<evidence type="ECO:0000256" key="1">
    <source>
        <dbReference type="ARBA" id="ARBA00022801"/>
    </source>
</evidence>
<gene>
    <name evidence="2" type="ORF">ACFSJ3_17040</name>
</gene>
<comment type="caution">
    <text evidence="2">The sequence shown here is derived from an EMBL/GenBank/DDBJ whole genome shotgun (WGS) entry which is preliminary data.</text>
</comment>